<dbReference type="Proteomes" id="UP000294692">
    <property type="component" value="Unassembled WGS sequence"/>
</dbReference>
<dbReference type="PANTHER" id="PTHR34075">
    <property type="entry name" value="BLR3430 PROTEIN"/>
    <property type="match status" value="1"/>
</dbReference>
<dbReference type="OrthoDB" id="5514845at2"/>
<dbReference type="Pfam" id="PF01796">
    <property type="entry name" value="OB_ChsH2_C"/>
    <property type="match status" value="1"/>
</dbReference>
<dbReference type="SUPFAM" id="SSF50249">
    <property type="entry name" value="Nucleic acid-binding proteins"/>
    <property type="match status" value="1"/>
</dbReference>
<evidence type="ECO:0000259" key="1">
    <source>
        <dbReference type="Pfam" id="PF01796"/>
    </source>
</evidence>
<organism evidence="3 4">
    <name type="scientific">Paracandidimonas soli</name>
    <dbReference type="NCBI Taxonomy" id="1917182"/>
    <lineage>
        <taxon>Bacteria</taxon>
        <taxon>Pseudomonadati</taxon>
        <taxon>Pseudomonadota</taxon>
        <taxon>Betaproteobacteria</taxon>
        <taxon>Burkholderiales</taxon>
        <taxon>Alcaligenaceae</taxon>
        <taxon>Paracandidimonas</taxon>
    </lineage>
</organism>
<sequence length="133" mass="14652">MEQLANETQVGPEAHYFARLGQGVFEIQQCRGCGRHQFFPRVLCQSCGSEALDWVRPAGDGTIYSYSIIRRKPEHGGDYNVVLVDLDEGVRMMSRVEGTPGDDLRIGMRVAARVAVQEGVGKVVFAVQEGDHA</sequence>
<dbReference type="AlphaFoldDB" id="A0A4R3VC46"/>
<dbReference type="InterPro" id="IPR012340">
    <property type="entry name" value="NA-bd_OB-fold"/>
</dbReference>
<dbReference type="InterPro" id="IPR052513">
    <property type="entry name" value="Thioester_dehydratase-like"/>
</dbReference>
<name>A0A4R3VC46_9BURK</name>
<proteinExistence type="predicted"/>
<dbReference type="InterPro" id="IPR022002">
    <property type="entry name" value="ChsH2_Znr"/>
</dbReference>
<dbReference type="RefSeq" id="WP_132472810.1">
    <property type="nucleotide sequence ID" value="NZ_JBHRVM010000001.1"/>
</dbReference>
<reference evidence="3 4" key="1">
    <citation type="submission" date="2019-03" db="EMBL/GenBank/DDBJ databases">
        <title>Genomic Encyclopedia of Type Strains, Phase IV (KMG-IV): sequencing the most valuable type-strain genomes for metagenomic binning, comparative biology and taxonomic classification.</title>
        <authorList>
            <person name="Goeker M."/>
        </authorList>
    </citation>
    <scope>NUCLEOTIDE SEQUENCE [LARGE SCALE GENOMIC DNA]</scope>
    <source>
        <strain evidence="3 4">DSM 100048</strain>
    </source>
</reference>
<evidence type="ECO:0000259" key="2">
    <source>
        <dbReference type="Pfam" id="PF12172"/>
    </source>
</evidence>
<dbReference type="InterPro" id="IPR002878">
    <property type="entry name" value="ChsH2_C"/>
</dbReference>
<accession>A0A4R3VC46</accession>
<evidence type="ECO:0000313" key="3">
    <source>
        <dbReference type="EMBL" id="TCV02876.1"/>
    </source>
</evidence>
<feature type="domain" description="ChsH2 C-terminal OB-fold" evidence="1">
    <location>
        <begin position="54"/>
        <end position="114"/>
    </location>
</feature>
<feature type="domain" description="ChsH2 rubredoxin-like zinc ribbon" evidence="2">
    <location>
        <begin position="19"/>
        <end position="53"/>
    </location>
</feature>
<gene>
    <name evidence="3" type="ORF">EV686_101334</name>
</gene>
<keyword evidence="4" id="KW-1185">Reference proteome</keyword>
<dbReference type="Pfam" id="PF12172">
    <property type="entry name" value="zf-ChsH2"/>
    <property type="match status" value="1"/>
</dbReference>
<dbReference type="EMBL" id="SMBX01000001">
    <property type="protein sequence ID" value="TCV02876.1"/>
    <property type="molecule type" value="Genomic_DNA"/>
</dbReference>
<dbReference type="PANTHER" id="PTHR34075:SF5">
    <property type="entry name" value="BLR3430 PROTEIN"/>
    <property type="match status" value="1"/>
</dbReference>
<comment type="caution">
    <text evidence="3">The sequence shown here is derived from an EMBL/GenBank/DDBJ whole genome shotgun (WGS) entry which is preliminary data.</text>
</comment>
<protein>
    <recommendedName>
        <fullName evidence="5">OB-fold protein</fullName>
    </recommendedName>
</protein>
<evidence type="ECO:0000313" key="4">
    <source>
        <dbReference type="Proteomes" id="UP000294692"/>
    </source>
</evidence>
<evidence type="ECO:0008006" key="5">
    <source>
        <dbReference type="Google" id="ProtNLM"/>
    </source>
</evidence>
<dbReference type="Gene3D" id="6.10.30.10">
    <property type="match status" value="1"/>
</dbReference>